<accession>A0A1F2WH32</accession>
<dbReference type="PROSITE" id="PS50850">
    <property type="entry name" value="MFS"/>
    <property type="match status" value="1"/>
</dbReference>
<dbReference type="PANTHER" id="PTHR42718:SF9">
    <property type="entry name" value="MAJOR FACILITATOR SUPERFAMILY MULTIDRUG TRANSPORTER MFSC"/>
    <property type="match status" value="1"/>
</dbReference>
<feature type="transmembrane region" description="Helical" evidence="6">
    <location>
        <begin position="368"/>
        <end position="387"/>
    </location>
</feature>
<keyword evidence="4 6" id="KW-1133">Transmembrane helix</keyword>
<feature type="domain" description="Major facilitator superfamily (MFS) profile" evidence="7">
    <location>
        <begin position="28"/>
        <end position="548"/>
    </location>
</feature>
<evidence type="ECO:0000256" key="3">
    <source>
        <dbReference type="ARBA" id="ARBA00022692"/>
    </source>
</evidence>
<dbReference type="InterPro" id="IPR020846">
    <property type="entry name" value="MFS_dom"/>
</dbReference>
<dbReference type="Gene3D" id="1.20.1250.20">
    <property type="entry name" value="MFS general substrate transporter like domains"/>
    <property type="match status" value="1"/>
</dbReference>
<feature type="transmembrane region" description="Helical" evidence="6">
    <location>
        <begin position="214"/>
        <end position="234"/>
    </location>
</feature>
<dbReference type="Pfam" id="PF07690">
    <property type="entry name" value="MFS_1"/>
    <property type="match status" value="1"/>
</dbReference>
<keyword evidence="5 6" id="KW-0472">Membrane</keyword>
<feature type="transmembrane region" description="Helical" evidence="6">
    <location>
        <begin position="254"/>
        <end position="278"/>
    </location>
</feature>
<reference evidence="8 9" key="1">
    <citation type="journal article" date="2016" name="Nat. Commun.">
        <title>Thousands of microbial genomes shed light on interconnected biogeochemical processes in an aquifer system.</title>
        <authorList>
            <person name="Anantharaman K."/>
            <person name="Brown C.T."/>
            <person name="Hug L.A."/>
            <person name="Sharon I."/>
            <person name="Castelle C.J."/>
            <person name="Probst A.J."/>
            <person name="Thomas B.C."/>
            <person name="Singh A."/>
            <person name="Wilkins M.J."/>
            <person name="Karaoz U."/>
            <person name="Brodie E.L."/>
            <person name="Williams K.H."/>
            <person name="Hubbard S.S."/>
            <person name="Banfield J.F."/>
        </authorList>
    </citation>
    <scope>NUCLEOTIDE SEQUENCE [LARGE SCALE GENOMIC DNA]</scope>
</reference>
<evidence type="ECO:0000256" key="5">
    <source>
        <dbReference type="ARBA" id="ARBA00023136"/>
    </source>
</evidence>
<feature type="transmembrane region" description="Helical" evidence="6">
    <location>
        <begin position="152"/>
        <end position="171"/>
    </location>
</feature>
<organism evidence="8 9">
    <name type="scientific">Candidatus Solincola sediminis</name>
    <dbReference type="NCBI Taxonomy" id="1797199"/>
    <lineage>
        <taxon>Bacteria</taxon>
        <taxon>Bacillati</taxon>
        <taxon>Actinomycetota</taxon>
        <taxon>Candidatus Geothermincolia</taxon>
        <taxon>Candidatus Geothermincolales</taxon>
        <taxon>Candidatus Geothermincolaceae</taxon>
        <taxon>Candidatus Solincola</taxon>
    </lineage>
</organism>
<feature type="transmembrane region" description="Helical" evidence="6">
    <location>
        <begin position="183"/>
        <end position="202"/>
    </location>
</feature>
<proteinExistence type="predicted"/>
<comment type="subcellular location">
    <subcellularLocation>
        <location evidence="1">Cell membrane</location>
        <topology evidence="1">Multi-pass membrane protein</topology>
    </subcellularLocation>
</comment>
<dbReference type="EMBL" id="MELK01000048">
    <property type="protein sequence ID" value="OFW56116.1"/>
    <property type="molecule type" value="Genomic_DNA"/>
</dbReference>
<dbReference type="CDD" id="cd17321">
    <property type="entry name" value="MFS_MMR_MDR_like"/>
    <property type="match status" value="1"/>
</dbReference>
<feature type="transmembrane region" description="Helical" evidence="6">
    <location>
        <begin position="94"/>
        <end position="112"/>
    </location>
</feature>
<dbReference type="Gene3D" id="1.20.1720.10">
    <property type="entry name" value="Multidrug resistance protein D"/>
    <property type="match status" value="1"/>
</dbReference>
<keyword evidence="3 6" id="KW-0812">Transmembrane</keyword>
<feature type="transmembrane region" description="Helical" evidence="6">
    <location>
        <begin position="64"/>
        <end position="82"/>
    </location>
</feature>
<feature type="transmembrane region" description="Helical" evidence="6">
    <location>
        <begin position="29"/>
        <end position="52"/>
    </location>
</feature>
<evidence type="ECO:0000256" key="4">
    <source>
        <dbReference type="ARBA" id="ARBA00022989"/>
    </source>
</evidence>
<dbReference type="Proteomes" id="UP000177876">
    <property type="component" value="Unassembled WGS sequence"/>
</dbReference>
<keyword evidence="2" id="KW-0813">Transport</keyword>
<dbReference type="InterPro" id="IPR011701">
    <property type="entry name" value="MFS"/>
</dbReference>
<evidence type="ECO:0000256" key="2">
    <source>
        <dbReference type="ARBA" id="ARBA00022448"/>
    </source>
</evidence>
<dbReference type="PRINTS" id="PR01036">
    <property type="entry name" value="TCRTETB"/>
</dbReference>
<dbReference type="PANTHER" id="PTHR42718">
    <property type="entry name" value="MAJOR FACILITATOR SUPERFAMILY MULTIDRUG TRANSPORTER MFSC"/>
    <property type="match status" value="1"/>
</dbReference>
<sequence>MDSNDESDLEGKYSEAGNEPSFIRRWTPVLVLSLALAIILIDMTLLNVSLATIIQDLDTTIQKIQWVITAYSLTIAALMITGGRIGDIFGRKKMFMLGALVFAVGSFIASISHNVPTMVLGESIIEGIGAALMMPATLSLLAANYEGRDRSIAFAIWGGIAAASTAIGPLLGGYITSSYSWRWAFRINVFVVAILLGGSFLIKESRDRDAEKKLDWGGVFLSVTGLLCLVFGIIESSTYGWVKANQSFSFFGWVTFGSLSVSFYAIILGAIILTVFFLHERRRERQGHTPLVSTGLFRNRQYAAGSGIIGISAIGQAGLIFSIPVFVQAVRGLDAFHTGLALLPLSCGALVAAPLTGVLAPRIGLKRIIQTGLFLMVVGYILGAVTLHTDSTVASLIPGLALVGMGLGMQFGQIGNLTISAVSVEQAGEAAGVNNTFRQLGATLGTAVIGAVLIASITSSISAGIKASSIIPEPFKAGVETAVKEQVSNVEFGGGAELPEGIPVEIGNEIIDISHKSVTQANRIALGFAGGATFLALLASLLLPAWKREEYKPEALRSKVA</sequence>
<comment type="caution">
    <text evidence="8">The sequence shown here is derived from an EMBL/GenBank/DDBJ whole genome shotgun (WGS) entry which is preliminary data.</text>
</comment>
<feature type="transmembrane region" description="Helical" evidence="6">
    <location>
        <begin position="524"/>
        <end position="546"/>
    </location>
</feature>
<dbReference type="AlphaFoldDB" id="A0A1F2WH32"/>
<feature type="transmembrane region" description="Helical" evidence="6">
    <location>
        <begin position="124"/>
        <end position="145"/>
    </location>
</feature>
<dbReference type="STRING" id="1797197.A2Y75_03065"/>
<dbReference type="SUPFAM" id="SSF103473">
    <property type="entry name" value="MFS general substrate transporter"/>
    <property type="match status" value="1"/>
</dbReference>
<dbReference type="GO" id="GO:0022857">
    <property type="term" value="F:transmembrane transporter activity"/>
    <property type="evidence" value="ECO:0007669"/>
    <property type="project" value="InterPro"/>
</dbReference>
<feature type="transmembrane region" description="Helical" evidence="6">
    <location>
        <begin position="302"/>
        <end position="327"/>
    </location>
</feature>
<protein>
    <recommendedName>
        <fullName evidence="7">Major facilitator superfamily (MFS) profile domain-containing protein</fullName>
    </recommendedName>
</protein>
<evidence type="ECO:0000256" key="6">
    <source>
        <dbReference type="SAM" id="Phobius"/>
    </source>
</evidence>
<evidence type="ECO:0000256" key="1">
    <source>
        <dbReference type="ARBA" id="ARBA00004651"/>
    </source>
</evidence>
<evidence type="ECO:0000259" key="7">
    <source>
        <dbReference type="PROSITE" id="PS50850"/>
    </source>
</evidence>
<dbReference type="InterPro" id="IPR036259">
    <property type="entry name" value="MFS_trans_sf"/>
</dbReference>
<evidence type="ECO:0000313" key="8">
    <source>
        <dbReference type="EMBL" id="OFW56116.1"/>
    </source>
</evidence>
<evidence type="ECO:0000313" key="9">
    <source>
        <dbReference type="Proteomes" id="UP000177876"/>
    </source>
</evidence>
<name>A0A1F2WH32_9ACTN</name>
<gene>
    <name evidence="8" type="ORF">A2Y75_03065</name>
</gene>
<feature type="transmembrane region" description="Helical" evidence="6">
    <location>
        <begin position="339"/>
        <end position="361"/>
    </location>
</feature>
<feature type="transmembrane region" description="Helical" evidence="6">
    <location>
        <begin position="393"/>
        <end position="411"/>
    </location>
</feature>
<dbReference type="GO" id="GO:0005886">
    <property type="term" value="C:plasma membrane"/>
    <property type="evidence" value="ECO:0007669"/>
    <property type="project" value="UniProtKB-SubCell"/>
</dbReference>